<evidence type="ECO:0008006" key="2">
    <source>
        <dbReference type="Google" id="ProtNLM"/>
    </source>
</evidence>
<dbReference type="AlphaFoldDB" id="A0A382GC05"/>
<gene>
    <name evidence="1" type="ORF">METZ01_LOCUS224565</name>
</gene>
<reference evidence="1" key="1">
    <citation type="submission" date="2018-05" db="EMBL/GenBank/DDBJ databases">
        <authorList>
            <person name="Lanie J.A."/>
            <person name="Ng W.-L."/>
            <person name="Kazmierczak K.M."/>
            <person name="Andrzejewski T.M."/>
            <person name="Davidsen T.M."/>
            <person name="Wayne K.J."/>
            <person name="Tettelin H."/>
            <person name="Glass J.I."/>
            <person name="Rusch D."/>
            <person name="Podicherti R."/>
            <person name="Tsui H.-C.T."/>
            <person name="Winkler M.E."/>
        </authorList>
    </citation>
    <scope>NUCLEOTIDE SEQUENCE</scope>
</reference>
<name>A0A382GC05_9ZZZZ</name>
<sequence length="82" mass="9069">MEYNVISADCHIDLIWLPEDLFTSQASRKLVNRMPYVKESDKGPLWVSQQGAVFGLQNGMGSAGREYVPGQIHRSDVMAATG</sequence>
<evidence type="ECO:0000313" key="1">
    <source>
        <dbReference type="EMBL" id="SVB71711.1"/>
    </source>
</evidence>
<feature type="non-terminal residue" evidence="1">
    <location>
        <position position="82"/>
    </location>
</feature>
<organism evidence="1">
    <name type="scientific">marine metagenome</name>
    <dbReference type="NCBI Taxonomy" id="408172"/>
    <lineage>
        <taxon>unclassified sequences</taxon>
        <taxon>metagenomes</taxon>
        <taxon>ecological metagenomes</taxon>
    </lineage>
</organism>
<proteinExistence type="predicted"/>
<accession>A0A382GC05</accession>
<dbReference type="EMBL" id="UINC01054243">
    <property type="protein sequence ID" value="SVB71711.1"/>
    <property type="molecule type" value="Genomic_DNA"/>
</dbReference>
<protein>
    <recommendedName>
        <fullName evidence="2">Amidohydrolase-related domain-containing protein</fullName>
    </recommendedName>
</protein>